<dbReference type="RefSeq" id="WP_194124888.1">
    <property type="nucleotide sequence ID" value="NZ_JACYGY010000003.1"/>
</dbReference>
<evidence type="ECO:0000313" key="1">
    <source>
        <dbReference type="EMBL" id="MBE9466603.1"/>
    </source>
</evidence>
<accession>A0ABR9WM48</accession>
<name>A0ABR9WM48_9BACT</name>
<evidence type="ECO:0008006" key="3">
    <source>
        <dbReference type="Google" id="ProtNLM"/>
    </source>
</evidence>
<organism evidence="1 2">
    <name type="scientific">Dyadobacter subterraneus</name>
    <dbReference type="NCBI Taxonomy" id="2773304"/>
    <lineage>
        <taxon>Bacteria</taxon>
        <taxon>Pseudomonadati</taxon>
        <taxon>Bacteroidota</taxon>
        <taxon>Cytophagia</taxon>
        <taxon>Cytophagales</taxon>
        <taxon>Spirosomataceae</taxon>
        <taxon>Dyadobacter</taxon>
    </lineage>
</organism>
<gene>
    <name evidence="1" type="ORF">IEE83_32455</name>
</gene>
<proteinExistence type="predicted"/>
<comment type="caution">
    <text evidence="1">The sequence shown here is derived from an EMBL/GenBank/DDBJ whole genome shotgun (WGS) entry which is preliminary data.</text>
</comment>
<protein>
    <recommendedName>
        <fullName evidence="3">FecR protein domain-containing protein</fullName>
    </recommendedName>
</protein>
<keyword evidence="2" id="KW-1185">Reference proteome</keyword>
<evidence type="ECO:0000313" key="2">
    <source>
        <dbReference type="Proteomes" id="UP000634134"/>
    </source>
</evidence>
<sequence>MKITPELLEKYYRGLTNVSENHLIEQWLSNGEIDTQFDFPLGQDKNSIKTEMWKHITGFEKKGSAKSTIIFNWNHLYRIAACVVLLTGFLIVKQNTYFLSHTTTFDNSGSAVSKNVHYNNLDLTIASNSRCEVKVPYFGSESTISFHGAVSVKNRSQKTRSLRISMDQTGGSRKASELIRLKKGNTYLAMTDQTFKMVAATTQELEDGIPRPFNLRLTERFKLSI</sequence>
<reference evidence="2" key="1">
    <citation type="submission" date="2023-07" db="EMBL/GenBank/DDBJ databases">
        <title>Dyadobacter sp. nov 'subterranea' isolated from contaminted grondwater.</title>
        <authorList>
            <person name="Szabo I."/>
            <person name="Al-Omari J."/>
            <person name="Szerdahelyi S.G."/>
            <person name="Rado J."/>
        </authorList>
    </citation>
    <scope>NUCLEOTIDE SEQUENCE [LARGE SCALE GENOMIC DNA]</scope>
    <source>
        <strain evidence="2">UP-52</strain>
    </source>
</reference>
<dbReference type="Proteomes" id="UP000634134">
    <property type="component" value="Unassembled WGS sequence"/>
</dbReference>
<dbReference type="EMBL" id="JACYGY010000003">
    <property type="protein sequence ID" value="MBE9466603.1"/>
    <property type="molecule type" value="Genomic_DNA"/>
</dbReference>